<evidence type="ECO:0000256" key="5">
    <source>
        <dbReference type="ARBA" id="ARBA00023136"/>
    </source>
</evidence>
<keyword evidence="2" id="KW-1003">Cell membrane</keyword>
<evidence type="ECO:0000313" key="9">
    <source>
        <dbReference type="EMBL" id="GAA0948324.1"/>
    </source>
</evidence>
<feature type="transmembrane region" description="Helical" evidence="7">
    <location>
        <begin position="201"/>
        <end position="222"/>
    </location>
</feature>
<protein>
    <recommendedName>
        <fullName evidence="8">Copper resistance protein D domain-containing protein</fullName>
    </recommendedName>
</protein>
<proteinExistence type="predicted"/>
<evidence type="ECO:0000256" key="7">
    <source>
        <dbReference type="SAM" id="Phobius"/>
    </source>
</evidence>
<organism evidence="9 10">
    <name type="scientific">Kribbella koreensis</name>
    <dbReference type="NCBI Taxonomy" id="57909"/>
    <lineage>
        <taxon>Bacteria</taxon>
        <taxon>Bacillati</taxon>
        <taxon>Actinomycetota</taxon>
        <taxon>Actinomycetes</taxon>
        <taxon>Propionibacteriales</taxon>
        <taxon>Kribbellaceae</taxon>
        <taxon>Kribbella</taxon>
    </lineage>
</organism>
<name>A0ABN1QW78_9ACTN</name>
<reference evidence="9 10" key="1">
    <citation type="journal article" date="2019" name="Int. J. Syst. Evol. Microbiol.">
        <title>The Global Catalogue of Microorganisms (GCM) 10K type strain sequencing project: providing services to taxonomists for standard genome sequencing and annotation.</title>
        <authorList>
            <consortium name="The Broad Institute Genomics Platform"/>
            <consortium name="The Broad Institute Genome Sequencing Center for Infectious Disease"/>
            <person name="Wu L."/>
            <person name="Ma J."/>
        </authorList>
    </citation>
    <scope>NUCLEOTIDE SEQUENCE [LARGE SCALE GENOMIC DNA]</scope>
    <source>
        <strain evidence="9 10">JCM 10977</strain>
    </source>
</reference>
<evidence type="ECO:0000256" key="6">
    <source>
        <dbReference type="SAM" id="MobiDB-lite"/>
    </source>
</evidence>
<evidence type="ECO:0000256" key="2">
    <source>
        <dbReference type="ARBA" id="ARBA00022475"/>
    </source>
</evidence>
<accession>A0ABN1QW78</accession>
<dbReference type="Proteomes" id="UP001500542">
    <property type="component" value="Unassembled WGS sequence"/>
</dbReference>
<feature type="transmembrane region" description="Helical" evidence="7">
    <location>
        <begin position="159"/>
        <end position="180"/>
    </location>
</feature>
<feature type="transmembrane region" description="Helical" evidence="7">
    <location>
        <begin position="234"/>
        <end position="256"/>
    </location>
</feature>
<feature type="region of interest" description="Disordered" evidence="6">
    <location>
        <begin position="13"/>
        <end position="37"/>
    </location>
</feature>
<keyword evidence="10" id="KW-1185">Reference proteome</keyword>
<evidence type="ECO:0000313" key="10">
    <source>
        <dbReference type="Proteomes" id="UP001500542"/>
    </source>
</evidence>
<keyword evidence="4 7" id="KW-1133">Transmembrane helix</keyword>
<dbReference type="Pfam" id="PF05425">
    <property type="entry name" value="CopD"/>
    <property type="match status" value="1"/>
</dbReference>
<evidence type="ECO:0000256" key="4">
    <source>
        <dbReference type="ARBA" id="ARBA00022989"/>
    </source>
</evidence>
<dbReference type="EMBL" id="BAAAHK010000011">
    <property type="protein sequence ID" value="GAA0948324.1"/>
    <property type="molecule type" value="Genomic_DNA"/>
</dbReference>
<dbReference type="PANTHER" id="PTHR34820">
    <property type="entry name" value="INNER MEMBRANE PROTEIN YEBZ"/>
    <property type="match status" value="1"/>
</dbReference>
<feature type="transmembrane region" description="Helical" evidence="7">
    <location>
        <begin position="134"/>
        <end position="153"/>
    </location>
</feature>
<keyword evidence="5 7" id="KW-0472">Membrane</keyword>
<comment type="subcellular location">
    <subcellularLocation>
        <location evidence="1">Cell membrane</location>
        <topology evidence="1">Multi-pass membrane protein</topology>
    </subcellularLocation>
</comment>
<keyword evidence="3 7" id="KW-0812">Transmembrane</keyword>
<gene>
    <name evidence="9" type="ORF">GCM10009554_45820</name>
</gene>
<feature type="transmembrane region" description="Helical" evidence="7">
    <location>
        <begin position="276"/>
        <end position="297"/>
    </location>
</feature>
<dbReference type="PANTHER" id="PTHR34820:SF4">
    <property type="entry name" value="INNER MEMBRANE PROTEIN YEBZ"/>
    <property type="match status" value="1"/>
</dbReference>
<dbReference type="InterPro" id="IPR008457">
    <property type="entry name" value="Cu-R_CopD_dom"/>
</dbReference>
<comment type="caution">
    <text evidence="9">The sequence shown here is derived from an EMBL/GenBank/DDBJ whole genome shotgun (WGS) entry which is preliminary data.</text>
</comment>
<evidence type="ECO:0000256" key="3">
    <source>
        <dbReference type="ARBA" id="ARBA00022692"/>
    </source>
</evidence>
<evidence type="ECO:0000259" key="8">
    <source>
        <dbReference type="Pfam" id="PF05425"/>
    </source>
</evidence>
<dbReference type="InterPro" id="IPR032694">
    <property type="entry name" value="CopC/D"/>
</dbReference>
<sequence length="301" mass="30489">MLAAAWLLPATNASEPQSGSGRGLPRAGSVRGGEAQGGIARGEAVRRVQQLGPQGLRACQDAAVAAGVWAVASVGGLLVTASVILGVPLSELGARAGDAGGVNQVRALAVAVVLTAVLAVVLSGARTVRTAQVALLLTAAALTGPLLTGHGAIERTAFWSVLATASLVVHVFCATAWIGGLGSLIRYGRDQQAAIEKFSRLALVCALTIGATGLLTAEIHLGGREDGFGLITQWVTTGYGALVFAKAIAFAVLVYIGRRHRQATLPALAANEPAAFWRLAAVELLVMAGTVGLAVALSRTP</sequence>
<feature type="transmembrane region" description="Helical" evidence="7">
    <location>
        <begin position="62"/>
        <end position="85"/>
    </location>
</feature>
<feature type="transmembrane region" description="Helical" evidence="7">
    <location>
        <begin position="105"/>
        <end position="122"/>
    </location>
</feature>
<evidence type="ECO:0000256" key="1">
    <source>
        <dbReference type="ARBA" id="ARBA00004651"/>
    </source>
</evidence>
<feature type="domain" description="Copper resistance protein D" evidence="8">
    <location>
        <begin position="193"/>
        <end position="297"/>
    </location>
</feature>